<sequence length="72" mass="8314">MIQLANENEPVSLAHLIKNINLPTSELLNAIQSLGMRLLLDVKECDRTRFFNLNPVLKQYVKNRYTESNNGR</sequence>
<gene>
    <name evidence="1" type="ORF">ACE1CC_33865</name>
</gene>
<dbReference type="EMBL" id="JBHFNQ010000251">
    <property type="protein sequence ID" value="MFB2881863.1"/>
    <property type="molecule type" value="Genomic_DNA"/>
</dbReference>
<reference evidence="1 2" key="1">
    <citation type="submission" date="2024-09" db="EMBL/GenBank/DDBJ databases">
        <title>Floridaenema gen nov. (Aerosakkonemataceae, Aerosakkonematales ord. nov., Cyanobacteria) from benthic tropical and subtropical fresh waters, with the description of four new species.</title>
        <authorList>
            <person name="Moretto J.A."/>
            <person name="Berthold D.E."/>
            <person name="Lefler F.W."/>
            <person name="Huang I.-S."/>
            <person name="Laughinghouse H. IV."/>
        </authorList>
    </citation>
    <scope>NUCLEOTIDE SEQUENCE [LARGE SCALE GENOMIC DNA]</scope>
    <source>
        <strain evidence="1 2">BLCC-F46</strain>
    </source>
</reference>
<proteinExistence type="predicted"/>
<evidence type="ECO:0000313" key="2">
    <source>
        <dbReference type="Proteomes" id="UP001576774"/>
    </source>
</evidence>
<comment type="caution">
    <text evidence="1">The sequence shown here is derived from an EMBL/GenBank/DDBJ whole genome shotgun (WGS) entry which is preliminary data.</text>
</comment>
<dbReference type="RefSeq" id="WP_413274828.1">
    <property type="nucleotide sequence ID" value="NZ_JBHFNQ010000251.1"/>
</dbReference>
<protein>
    <submittedName>
        <fullName evidence="1">Uncharacterized protein</fullName>
    </submittedName>
</protein>
<dbReference type="Proteomes" id="UP001576774">
    <property type="component" value="Unassembled WGS sequence"/>
</dbReference>
<name>A0ABV4XID8_9CYAN</name>
<keyword evidence="2" id="KW-1185">Reference proteome</keyword>
<accession>A0ABV4XID8</accession>
<evidence type="ECO:0000313" key="1">
    <source>
        <dbReference type="EMBL" id="MFB2881863.1"/>
    </source>
</evidence>
<organism evidence="1 2">
    <name type="scientific">Floridaenema aerugineum BLCC-F46</name>
    <dbReference type="NCBI Taxonomy" id="3153654"/>
    <lineage>
        <taxon>Bacteria</taxon>
        <taxon>Bacillati</taxon>
        <taxon>Cyanobacteriota</taxon>
        <taxon>Cyanophyceae</taxon>
        <taxon>Oscillatoriophycideae</taxon>
        <taxon>Aerosakkonematales</taxon>
        <taxon>Aerosakkonemataceae</taxon>
        <taxon>Floridanema</taxon>
        <taxon>Floridanema aerugineum</taxon>
    </lineage>
</organism>